<evidence type="ECO:0000313" key="1">
    <source>
        <dbReference type="EnsemblPlants" id="LPERR11G01690.1"/>
    </source>
</evidence>
<evidence type="ECO:0000313" key="2">
    <source>
        <dbReference type="Proteomes" id="UP000032180"/>
    </source>
</evidence>
<organism evidence="1 2">
    <name type="scientific">Leersia perrieri</name>
    <dbReference type="NCBI Taxonomy" id="77586"/>
    <lineage>
        <taxon>Eukaryota</taxon>
        <taxon>Viridiplantae</taxon>
        <taxon>Streptophyta</taxon>
        <taxon>Embryophyta</taxon>
        <taxon>Tracheophyta</taxon>
        <taxon>Spermatophyta</taxon>
        <taxon>Magnoliopsida</taxon>
        <taxon>Liliopsida</taxon>
        <taxon>Poales</taxon>
        <taxon>Poaceae</taxon>
        <taxon>BOP clade</taxon>
        <taxon>Oryzoideae</taxon>
        <taxon>Oryzeae</taxon>
        <taxon>Oryzinae</taxon>
        <taxon>Leersia</taxon>
    </lineage>
</organism>
<dbReference type="HOGENOM" id="CLU_2743649_0_0_1"/>
<sequence>MADSSNVGGQINPHLADILQWSELTGFADLLIASEVCCCFSHIKLKNSCVYKPITTFVRLWFCGDTAGIRD</sequence>
<dbReference type="EnsemblPlants" id="LPERR11G01690.1">
    <property type="protein sequence ID" value="LPERR11G01690.1"/>
    <property type="gene ID" value="LPERR11G01690"/>
</dbReference>
<dbReference type="AlphaFoldDB" id="A0A0D9XNQ9"/>
<reference evidence="1 2" key="1">
    <citation type="submission" date="2012-08" db="EMBL/GenBank/DDBJ databases">
        <title>Oryza genome evolution.</title>
        <authorList>
            <person name="Wing R.A."/>
        </authorList>
    </citation>
    <scope>NUCLEOTIDE SEQUENCE</scope>
</reference>
<reference evidence="1" key="3">
    <citation type="submission" date="2015-04" db="UniProtKB">
        <authorList>
            <consortium name="EnsemblPlants"/>
        </authorList>
    </citation>
    <scope>IDENTIFICATION</scope>
</reference>
<keyword evidence="2" id="KW-1185">Reference proteome</keyword>
<accession>A0A0D9XNQ9</accession>
<reference evidence="2" key="2">
    <citation type="submission" date="2013-12" db="EMBL/GenBank/DDBJ databases">
        <authorList>
            <person name="Yu Y."/>
            <person name="Lee S."/>
            <person name="de Baynast K."/>
            <person name="Wissotski M."/>
            <person name="Liu L."/>
            <person name="Talag J."/>
            <person name="Goicoechea J."/>
            <person name="Angelova A."/>
            <person name="Jetty R."/>
            <person name="Kudrna D."/>
            <person name="Golser W."/>
            <person name="Rivera L."/>
            <person name="Zhang J."/>
            <person name="Wing R."/>
        </authorList>
    </citation>
    <scope>NUCLEOTIDE SEQUENCE</scope>
</reference>
<dbReference type="Proteomes" id="UP000032180">
    <property type="component" value="Chromosome 11"/>
</dbReference>
<protein>
    <submittedName>
        <fullName evidence="1">Uncharacterized protein</fullName>
    </submittedName>
</protein>
<dbReference type="Gramene" id="LPERR11G01690.1">
    <property type="protein sequence ID" value="LPERR11G01690.1"/>
    <property type="gene ID" value="LPERR11G01690"/>
</dbReference>
<name>A0A0D9XNQ9_9ORYZ</name>
<proteinExistence type="predicted"/>